<evidence type="ECO:0000259" key="14">
    <source>
        <dbReference type="Pfam" id="PF18077"/>
    </source>
</evidence>
<evidence type="ECO:0000256" key="6">
    <source>
        <dbReference type="ARBA" id="ARBA00023054"/>
    </source>
</evidence>
<gene>
    <name evidence="16" type="primary">NDC80</name>
    <name evidence="16" type="ORF">EC973_009596</name>
</gene>
<evidence type="ECO:0000256" key="12">
    <source>
        <dbReference type="SAM" id="MobiDB-lite"/>
    </source>
</evidence>
<comment type="subcellular location">
    <subcellularLocation>
        <location evidence="10">Chromosome</location>
        <location evidence="10">Centromere</location>
        <location evidence="10">Kinetochore</location>
    </subcellularLocation>
    <subcellularLocation>
        <location evidence="10">Nucleus</location>
    </subcellularLocation>
</comment>
<comment type="caution">
    <text evidence="16">The sequence shown here is derived from an EMBL/GenBank/DDBJ whole genome shotgun (WGS) entry which is preliminary data.</text>
</comment>
<dbReference type="PANTHER" id="PTHR10643:SF2">
    <property type="entry name" value="KINETOCHORE PROTEIN NDC80 HOMOLOG"/>
    <property type="match status" value="1"/>
</dbReference>
<evidence type="ECO:0000256" key="10">
    <source>
        <dbReference type="RuleBase" id="RU368072"/>
    </source>
</evidence>
<dbReference type="Pfam" id="PF24487">
    <property type="entry name" value="NDC80_loop"/>
    <property type="match status" value="1"/>
</dbReference>
<reference evidence="16" key="1">
    <citation type="submission" date="2020-01" db="EMBL/GenBank/DDBJ databases">
        <title>Genome Sequencing of Three Apophysomyces-Like Fungal Strains Confirms a Novel Fungal Genus in the Mucoromycota with divergent Burkholderia-like Endosymbiotic Bacteria.</title>
        <authorList>
            <person name="Stajich J.E."/>
            <person name="Macias A.M."/>
            <person name="Carter-House D."/>
            <person name="Lovett B."/>
            <person name="Kasson L.R."/>
            <person name="Berry K."/>
            <person name="Grigoriev I."/>
            <person name="Chang Y."/>
            <person name="Spatafora J."/>
            <person name="Kasson M.T."/>
        </authorList>
    </citation>
    <scope>NUCLEOTIDE SEQUENCE</scope>
    <source>
        <strain evidence="16">NRRL A-21654</strain>
    </source>
</reference>
<keyword evidence="7 10" id="KW-0539">Nucleus</keyword>
<dbReference type="Proteomes" id="UP000605846">
    <property type="component" value="Unassembled WGS sequence"/>
</dbReference>
<feature type="region of interest" description="Disordered" evidence="12">
    <location>
        <begin position="1"/>
        <end position="94"/>
    </location>
</feature>
<dbReference type="Gene3D" id="6.10.250.1950">
    <property type="match status" value="1"/>
</dbReference>
<keyword evidence="6 11" id="KW-0175">Coiled coil</keyword>
<comment type="subunit">
    <text evidence="10">Component of the NDC80 complex.</text>
</comment>
<keyword evidence="9 10" id="KW-0137">Centromere</keyword>
<dbReference type="InterPro" id="IPR055260">
    <property type="entry name" value="Ndc80_CH"/>
</dbReference>
<evidence type="ECO:0000256" key="11">
    <source>
        <dbReference type="SAM" id="Coils"/>
    </source>
</evidence>
<dbReference type="InterPro" id="IPR038273">
    <property type="entry name" value="Ndc80_sf"/>
</dbReference>
<evidence type="ECO:0000313" key="16">
    <source>
        <dbReference type="EMBL" id="KAF7725496.1"/>
    </source>
</evidence>
<dbReference type="Pfam" id="PF03801">
    <property type="entry name" value="Ndc80_HEC"/>
    <property type="match status" value="1"/>
</dbReference>
<feature type="domain" description="Kinetochore protein Ndc80 CH" evidence="13">
    <location>
        <begin position="107"/>
        <end position="242"/>
    </location>
</feature>
<dbReference type="GO" id="GO:0031262">
    <property type="term" value="C:Ndc80 complex"/>
    <property type="evidence" value="ECO:0007669"/>
    <property type="project" value="UniProtKB-UniRule"/>
</dbReference>
<evidence type="ECO:0000313" key="17">
    <source>
        <dbReference type="Proteomes" id="UP000605846"/>
    </source>
</evidence>
<evidence type="ECO:0000256" key="2">
    <source>
        <dbReference type="ARBA" id="ARBA00022454"/>
    </source>
</evidence>
<dbReference type="Pfam" id="PF18077">
    <property type="entry name" value="DUF5595"/>
    <property type="match status" value="1"/>
</dbReference>
<evidence type="ECO:0000256" key="7">
    <source>
        <dbReference type="ARBA" id="ARBA00023242"/>
    </source>
</evidence>
<dbReference type="GO" id="GO:0005634">
    <property type="term" value="C:nucleus"/>
    <property type="evidence" value="ECO:0007669"/>
    <property type="project" value="UniProtKB-SubCell"/>
</dbReference>
<dbReference type="PANTHER" id="PTHR10643">
    <property type="entry name" value="KINETOCHORE PROTEIN NDC80"/>
    <property type="match status" value="1"/>
</dbReference>
<dbReference type="GO" id="GO:0051315">
    <property type="term" value="P:attachment of mitotic spindle microtubules to kinetochore"/>
    <property type="evidence" value="ECO:0007669"/>
    <property type="project" value="UniProtKB-UniRule"/>
</dbReference>
<evidence type="ECO:0000256" key="1">
    <source>
        <dbReference type="ARBA" id="ARBA00007050"/>
    </source>
</evidence>
<comment type="similarity">
    <text evidence="1 10">Belongs to the NDC80/HEC1 family.</text>
</comment>
<feature type="compositionally biased region" description="Polar residues" evidence="12">
    <location>
        <begin position="14"/>
        <end position="27"/>
    </location>
</feature>
<dbReference type="EMBL" id="JABAYA010000096">
    <property type="protein sequence ID" value="KAF7725496.1"/>
    <property type="molecule type" value="Genomic_DNA"/>
</dbReference>
<dbReference type="AlphaFoldDB" id="A0A8H7EQ90"/>
<comment type="function">
    <text evidence="10">Acts as a component of the essential kinetochore-associated NDC80 complex, which is required for chromosome segregation and spindle checkpoint activity.</text>
</comment>
<keyword evidence="8 10" id="KW-0131">Cell cycle</keyword>
<evidence type="ECO:0000256" key="8">
    <source>
        <dbReference type="ARBA" id="ARBA00023306"/>
    </source>
</evidence>
<accession>A0A8H7EQ90</accession>
<feature type="domain" description="DUF5595" evidence="14">
    <location>
        <begin position="253"/>
        <end position="323"/>
    </location>
</feature>
<dbReference type="InterPro" id="IPR040967">
    <property type="entry name" value="DUF5595"/>
</dbReference>
<evidence type="ECO:0000256" key="4">
    <source>
        <dbReference type="ARBA" id="ARBA00022776"/>
    </source>
</evidence>
<evidence type="ECO:0000256" key="9">
    <source>
        <dbReference type="ARBA" id="ARBA00023328"/>
    </source>
</evidence>
<keyword evidence="4 10" id="KW-0498">Mitosis</keyword>
<dbReference type="InterPro" id="IPR057091">
    <property type="entry name" value="NDC80_loop"/>
</dbReference>
<keyword evidence="2 10" id="KW-0158">Chromosome</keyword>
<dbReference type="OrthoDB" id="7459479at2759"/>
<dbReference type="GO" id="GO:0051301">
    <property type="term" value="P:cell division"/>
    <property type="evidence" value="ECO:0007669"/>
    <property type="project" value="UniProtKB-UniRule"/>
</dbReference>
<keyword evidence="3 10" id="KW-0132">Cell division</keyword>
<protein>
    <recommendedName>
        <fullName evidence="10">Kinetochore protein NDC80</fullName>
    </recommendedName>
</protein>
<proteinExistence type="inferred from homology"/>
<feature type="domain" description="Kinetochore protein NDC80 loop region" evidence="15">
    <location>
        <begin position="419"/>
        <end position="635"/>
    </location>
</feature>
<organism evidence="16 17">
    <name type="scientific">Apophysomyces ossiformis</name>
    <dbReference type="NCBI Taxonomy" id="679940"/>
    <lineage>
        <taxon>Eukaryota</taxon>
        <taxon>Fungi</taxon>
        <taxon>Fungi incertae sedis</taxon>
        <taxon>Mucoromycota</taxon>
        <taxon>Mucoromycotina</taxon>
        <taxon>Mucoromycetes</taxon>
        <taxon>Mucorales</taxon>
        <taxon>Mucorineae</taxon>
        <taxon>Mucoraceae</taxon>
        <taxon>Apophysomyces</taxon>
    </lineage>
</organism>
<dbReference type="InterPro" id="IPR005550">
    <property type="entry name" value="Kinetochore_Ndc80"/>
</dbReference>
<evidence type="ECO:0000259" key="15">
    <source>
        <dbReference type="Pfam" id="PF24487"/>
    </source>
</evidence>
<keyword evidence="17" id="KW-1185">Reference proteome</keyword>
<dbReference type="Gene3D" id="1.10.418.30">
    <property type="entry name" value="Ncd80 complex, Ncd80 subunit"/>
    <property type="match status" value="1"/>
</dbReference>
<keyword evidence="5 10" id="KW-0995">Kinetochore</keyword>
<evidence type="ECO:0000256" key="3">
    <source>
        <dbReference type="ARBA" id="ARBA00022618"/>
    </source>
</evidence>
<sequence>MQESISSRPLRAPNASNRRYTLGSAQSGAMKRPIPMPSTPRKAQRQSMAIAHISETLRHSVGPQRGTSGSKPIKTATAVPAAQQQHQERAGVASISTKRISTLNPRISVVSSTASAFNSGKQPPSTKLYSDPRNIRDVEFQRRATRDIIDYLIKIGHGPQNTRSLRGISSKDFQNIFKTLHLRIVPTYRYSNRKFEEEIFDVLKQLSYPLADSISPRSLYSIAAPHSFPTFLALLHWLVISCQNVDAILEEAEKEEKRSMDTLFSEFARATYKSFMCGQDDFTPMELELQNTFDKFNEEHVAKIKELEEKKKQLQRQVAAYEDRVSPLIALKGRRKQQEKDKIKYTEYIAEKRKKILQYKGMINATKEEIQQAEEVNRFYESERDKYKMKMDAQAISEEELVQLDESRLQLEKELENYRTRLNQMQVETWEYEMNLEKKRSAIDASVAEFNRMGMGIGIVPSTAAFANKKDFSLVFNPAGKTVGSMLSLDIKGDVLPYLKELYDTHKLTVAQFSDKASAAHDNAENLSADVKQQKLEVEELEQQLLERKTDFDELLESTRQENITLNSVNHDLEKKLREVRDDLNSRLVECDRKESNLRMRIHEIARTAAEEQKQLVDAILNLSRKQIAVITHIQEKAMELKMFVKKQTEGNS</sequence>
<feature type="coiled-coil region" evidence="11">
    <location>
        <begin position="517"/>
        <end position="576"/>
    </location>
</feature>
<name>A0A8H7EQ90_9FUNG</name>
<evidence type="ECO:0000259" key="13">
    <source>
        <dbReference type="Pfam" id="PF03801"/>
    </source>
</evidence>
<feature type="coiled-coil region" evidence="11">
    <location>
        <begin position="297"/>
        <end position="324"/>
    </location>
</feature>
<feature type="coiled-coil region" evidence="11">
    <location>
        <begin position="356"/>
        <end position="428"/>
    </location>
</feature>
<evidence type="ECO:0000256" key="5">
    <source>
        <dbReference type="ARBA" id="ARBA00022838"/>
    </source>
</evidence>